<name>Q0SKE8_RHOJR</name>
<evidence type="ECO:0000313" key="1">
    <source>
        <dbReference type="EMBL" id="ABG91988.1"/>
    </source>
</evidence>
<organism evidence="1 2">
    <name type="scientific">Rhodococcus jostii (strain RHA1)</name>
    <dbReference type="NCBI Taxonomy" id="101510"/>
    <lineage>
        <taxon>Bacteria</taxon>
        <taxon>Bacillati</taxon>
        <taxon>Actinomycetota</taxon>
        <taxon>Actinomycetes</taxon>
        <taxon>Mycobacteriales</taxon>
        <taxon>Nocardiaceae</taxon>
        <taxon>Rhodococcus</taxon>
    </lineage>
</organism>
<dbReference type="Proteomes" id="UP000008710">
    <property type="component" value="Chromosome"/>
</dbReference>
<dbReference type="AlphaFoldDB" id="Q0SKE8"/>
<reference evidence="2" key="1">
    <citation type="journal article" date="2006" name="Proc. Natl. Acad. Sci. U.S.A.">
        <title>The complete genome of Rhodococcus sp. RHA1 provides insights into a catabolic powerhouse.</title>
        <authorList>
            <person name="McLeod M.P."/>
            <person name="Warren R.L."/>
            <person name="Hsiao W.W.L."/>
            <person name="Araki N."/>
            <person name="Myhre M."/>
            <person name="Fernandes C."/>
            <person name="Miyazawa D."/>
            <person name="Wong W."/>
            <person name="Lillquist A.L."/>
            <person name="Wang D."/>
            <person name="Dosanjh M."/>
            <person name="Hara H."/>
            <person name="Petrescu A."/>
            <person name="Morin R.D."/>
            <person name="Yang G."/>
            <person name="Stott J.M."/>
            <person name="Schein J.E."/>
            <person name="Shin H."/>
            <person name="Smailus D."/>
            <person name="Siddiqui A.S."/>
            <person name="Marra M.A."/>
            <person name="Jones S.J.M."/>
            <person name="Holt R."/>
            <person name="Brinkman F.S.L."/>
            <person name="Miyauchi K."/>
            <person name="Fukuda M."/>
            <person name="Davies J.E."/>
            <person name="Mohn W.W."/>
            <person name="Eltis L.D."/>
        </authorList>
    </citation>
    <scope>NUCLEOTIDE SEQUENCE [LARGE SCALE GENOMIC DNA]</scope>
    <source>
        <strain evidence="2">RHA1</strain>
    </source>
</reference>
<proteinExistence type="predicted"/>
<dbReference type="EMBL" id="CP000431">
    <property type="protein sequence ID" value="ABG91988.1"/>
    <property type="molecule type" value="Genomic_DNA"/>
</dbReference>
<accession>Q0SKE8</accession>
<evidence type="ECO:0000313" key="2">
    <source>
        <dbReference type="Proteomes" id="UP000008710"/>
    </source>
</evidence>
<dbReference type="KEGG" id="rha:RHA1_ro00152"/>
<sequence>MTCVLLAEFAHRGRPSADLHLLHQILLGERILREQACDGVLVLGVDDEQRTVAIGEGAGRAHHLAADEFGEPPTMLRPVIVAEGRRLGAVRVFHDEQGHEVLVQPWSM</sequence>
<dbReference type="HOGENOM" id="CLU_2194896_0_0_11"/>
<gene>
    <name evidence="1" type="ordered locus">RHA1_ro00152</name>
</gene>
<protein>
    <submittedName>
        <fullName evidence="1">Uncharacterized protein</fullName>
    </submittedName>
</protein>